<protein>
    <submittedName>
        <fullName evidence="2">Uncharacterized protein</fullName>
    </submittedName>
</protein>
<dbReference type="Proteomes" id="UP000765509">
    <property type="component" value="Unassembled WGS sequence"/>
</dbReference>
<sequence>MKPQPQGHSLDNPYQEDIKPDVLLDNNPRSPSQYQYGDNMNYTEKEALKQLPEASICPNFSGVVGYDHMELIDYIDGLFIDVTSIPHYWITDRLNTAFKENAIIWYTEMKEIHGRGKCPWWKSKIIQKYSNGTWIWQNTMSFENDKYFVDKDPYEWCFRQSKILKAVDPQMKIK</sequence>
<organism evidence="2 3">
    <name type="scientific">Austropuccinia psidii MF-1</name>
    <dbReference type="NCBI Taxonomy" id="1389203"/>
    <lineage>
        <taxon>Eukaryota</taxon>
        <taxon>Fungi</taxon>
        <taxon>Dikarya</taxon>
        <taxon>Basidiomycota</taxon>
        <taxon>Pucciniomycotina</taxon>
        <taxon>Pucciniomycetes</taxon>
        <taxon>Pucciniales</taxon>
        <taxon>Sphaerophragmiaceae</taxon>
        <taxon>Austropuccinia</taxon>
    </lineage>
</organism>
<dbReference type="EMBL" id="AVOT02017068">
    <property type="protein sequence ID" value="MBW0502892.1"/>
    <property type="molecule type" value="Genomic_DNA"/>
</dbReference>
<evidence type="ECO:0000256" key="1">
    <source>
        <dbReference type="SAM" id="MobiDB-lite"/>
    </source>
</evidence>
<evidence type="ECO:0000313" key="3">
    <source>
        <dbReference type="Proteomes" id="UP000765509"/>
    </source>
</evidence>
<comment type="caution">
    <text evidence="2">The sequence shown here is derived from an EMBL/GenBank/DDBJ whole genome shotgun (WGS) entry which is preliminary data.</text>
</comment>
<proteinExistence type="predicted"/>
<feature type="region of interest" description="Disordered" evidence="1">
    <location>
        <begin position="1"/>
        <end position="30"/>
    </location>
</feature>
<name>A0A9Q3DN58_9BASI</name>
<accession>A0A9Q3DN58</accession>
<evidence type="ECO:0000313" key="2">
    <source>
        <dbReference type="EMBL" id="MBW0502892.1"/>
    </source>
</evidence>
<dbReference type="AlphaFoldDB" id="A0A9Q3DN58"/>
<keyword evidence="3" id="KW-1185">Reference proteome</keyword>
<reference evidence="2" key="1">
    <citation type="submission" date="2021-03" db="EMBL/GenBank/DDBJ databases">
        <title>Draft genome sequence of rust myrtle Austropuccinia psidii MF-1, a brazilian biotype.</title>
        <authorList>
            <person name="Quecine M.C."/>
            <person name="Pachon D.M.R."/>
            <person name="Bonatelli M.L."/>
            <person name="Correr F.H."/>
            <person name="Franceschini L.M."/>
            <person name="Leite T.F."/>
            <person name="Margarido G.R.A."/>
            <person name="Almeida C.A."/>
            <person name="Ferrarezi J.A."/>
            <person name="Labate C.A."/>
        </authorList>
    </citation>
    <scope>NUCLEOTIDE SEQUENCE</scope>
    <source>
        <strain evidence="2">MF-1</strain>
    </source>
</reference>
<gene>
    <name evidence="2" type="ORF">O181_042607</name>
</gene>